<evidence type="ECO:0000256" key="6">
    <source>
        <dbReference type="ARBA" id="ARBA00022801"/>
    </source>
</evidence>
<feature type="binding site" evidence="15">
    <location>
        <position position="769"/>
    </location>
    <ligand>
        <name>substrate</name>
    </ligand>
</feature>
<dbReference type="FunFam" id="3.20.20.240:FF:000003">
    <property type="entry name" value="Fused isobutyryl-CoA mutase"/>
    <property type="match status" value="1"/>
</dbReference>
<reference evidence="17 18" key="1">
    <citation type="submission" date="2018-03" db="EMBL/GenBank/DDBJ databases">
        <authorList>
            <person name="Keele B.F."/>
        </authorList>
    </citation>
    <scope>NUCLEOTIDE SEQUENCE [LARGE SCALE GENOMIC DNA]</scope>
    <source>
        <strain evidence="17 18">D20</strain>
    </source>
</reference>
<comment type="subunit">
    <text evidence="2 15">Homodimer.</text>
</comment>
<dbReference type="GO" id="GO:0006637">
    <property type="term" value="P:acyl-CoA metabolic process"/>
    <property type="evidence" value="ECO:0007669"/>
    <property type="project" value="UniProtKB-UniRule"/>
</dbReference>
<dbReference type="CDD" id="cd02071">
    <property type="entry name" value="MM_CoA_mut_B12_BD"/>
    <property type="match status" value="1"/>
</dbReference>
<keyword evidence="6 15" id="KW-0378">Hydrolase</keyword>
<dbReference type="Gene3D" id="3.40.50.280">
    <property type="entry name" value="Cobalamin-binding domain"/>
    <property type="match status" value="1"/>
</dbReference>
<keyword evidence="12 15" id="KW-0170">Cobalt</keyword>
<evidence type="ECO:0000256" key="5">
    <source>
        <dbReference type="ARBA" id="ARBA00022741"/>
    </source>
</evidence>
<comment type="caution">
    <text evidence="15">Lacks conserved residue(s) required for the propagation of feature annotation.</text>
</comment>
<dbReference type="Gene3D" id="3.40.50.300">
    <property type="entry name" value="P-loop containing nucleotide triphosphate hydrolases"/>
    <property type="match status" value="1"/>
</dbReference>
<proteinExistence type="inferred from homology"/>
<evidence type="ECO:0000256" key="2">
    <source>
        <dbReference type="ARBA" id="ARBA00011738"/>
    </source>
</evidence>
<comment type="similarity">
    <text evidence="14 15">Belongs to the IcmF family.</text>
</comment>
<evidence type="ECO:0000256" key="7">
    <source>
        <dbReference type="ARBA" id="ARBA00022842"/>
    </source>
</evidence>
<dbReference type="InterPro" id="IPR053439">
    <property type="entry name" value="IcmF/GTPase_domain"/>
</dbReference>
<reference evidence="17 18" key="2">
    <citation type="submission" date="2018-04" db="EMBL/GenBank/DDBJ databases">
        <title>Thauera lacus sp. nov., isolated from an saline lake in Inner Mongolia, China.</title>
        <authorList>
            <person name="Liang Q.-Y."/>
        </authorList>
    </citation>
    <scope>NUCLEOTIDE SEQUENCE [LARGE SCALE GENOMIC DNA]</scope>
    <source>
        <strain evidence="17 18">D20</strain>
    </source>
</reference>
<feature type="binding site" evidence="15">
    <location>
        <position position="818"/>
    </location>
    <ligand>
        <name>substrate</name>
    </ligand>
</feature>
<feature type="binding site" evidence="15">
    <location>
        <position position="306"/>
    </location>
    <ligand>
        <name>Mg(2+)</name>
        <dbReference type="ChEBI" id="CHEBI:18420"/>
        <label>2</label>
    </ligand>
</feature>
<dbReference type="PROSITE" id="PS51332">
    <property type="entry name" value="B12_BINDING"/>
    <property type="match status" value="1"/>
</dbReference>
<dbReference type="GO" id="GO:0003924">
    <property type="term" value="F:GTPase activity"/>
    <property type="evidence" value="ECO:0007669"/>
    <property type="project" value="UniProtKB-UniRule"/>
</dbReference>
<gene>
    <name evidence="15" type="primary">icmF</name>
    <name evidence="17" type="ORF">C8261_14675</name>
</gene>
<dbReference type="InterPro" id="IPR052040">
    <property type="entry name" value="GTPase/Isobutyryl-CoA_mutase"/>
</dbReference>
<comment type="function">
    <text evidence="15">Catalyzes the reversible interconversion of isobutyryl-CoA and n-butyryl-CoA, using radical chemistry. Also exhibits GTPase activity, associated with its G-protein domain (MeaI) that functions as a chaperone that assists cofactor delivery and proper holo-enzyme assembly.</text>
</comment>
<dbReference type="Pfam" id="PF02310">
    <property type="entry name" value="B12-binding"/>
    <property type="match status" value="1"/>
</dbReference>
<dbReference type="SUPFAM" id="SSF51703">
    <property type="entry name" value="Cobalamin (vitamin B12)-dependent enzymes"/>
    <property type="match status" value="1"/>
</dbReference>
<evidence type="ECO:0000256" key="3">
    <source>
        <dbReference type="ARBA" id="ARBA00022628"/>
    </source>
</evidence>
<accession>A0A2T4ICG9</accession>
<name>A0A2T4ICG9_9RHOO</name>
<evidence type="ECO:0000256" key="4">
    <source>
        <dbReference type="ARBA" id="ARBA00022723"/>
    </source>
</evidence>
<dbReference type="GO" id="GO:0000287">
    <property type="term" value="F:magnesium ion binding"/>
    <property type="evidence" value="ECO:0007669"/>
    <property type="project" value="UniProtKB-UniRule"/>
</dbReference>
<keyword evidence="9 15" id="KW-0143">Chaperone</keyword>
<dbReference type="PANTHER" id="PTHR43087:SF1">
    <property type="entry name" value="LAO_AO TRANSPORT SYSTEM ATPASE"/>
    <property type="match status" value="1"/>
</dbReference>
<keyword evidence="10 15" id="KW-0413">Isomerase</keyword>
<keyword evidence="5 15" id="KW-0547">Nucleotide-binding</keyword>
<dbReference type="Gene3D" id="3.20.20.240">
    <property type="entry name" value="Methylmalonyl-CoA mutase"/>
    <property type="match status" value="1"/>
</dbReference>
<dbReference type="Proteomes" id="UP000241193">
    <property type="component" value="Unassembled WGS sequence"/>
</dbReference>
<evidence type="ECO:0000313" key="17">
    <source>
        <dbReference type="EMBL" id="PTD95460.1"/>
    </source>
</evidence>
<feature type="binding site" evidence="15">
    <location>
        <position position="244"/>
    </location>
    <ligand>
        <name>Mg(2+)</name>
        <dbReference type="ChEBI" id="CHEBI:18420"/>
        <label>2</label>
    </ligand>
</feature>
<comment type="cofactor">
    <cofactor evidence="15">
        <name>Mg(2+)</name>
        <dbReference type="ChEBI" id="CHEBI:18420"/>
    </cofactor>
</comment>
<dbReference type="GO" id="GO:0034784">
    <property type="term" value="F:pivalyl-CoA mutase activity"/>
    <property type="evidence" value="ECO:0007669"/>
    <property type="project" value="InterPro"/>
</dbReference>
<dbReference type="GO" id="GO:0047727">
    <property type="term" value="F:isobutyryl-CoA mutase activity"/>
    <property type="evidence" value="ECO:0007669"/>
    <property type="project" value="UniProtKB-UniRule"/>
</dbReference>
<evidence type="ECO:0000256" key="10">
    <source>
        <dbReference type="ARBA" id="ARBA00023235"/>
    </source>
</evidence>
<dbReference type="HAMAP" id="MF_02050">
    <property type="entry name" value="IcmF"/>
    <property type="match status" value="1"/>
</dbReference>
<dbReference type="GO" id="GO:0005525">
    <property type="term" value="F:GTP binding"/>
    <property type="evidence" value="ECO:0007669"/>
    <property type="project" value="UniProtKB-UniRule"/>
</dbReference>
<dbReference type="EC" id="3.6.5.-" evidence="15"/>
<dbReference type="PANTHER" id="PTHR43087">
    <property type="entry name" value="LYSINE/ARGININE/ORNITHINE TRANSPORT SYSTEM KINASE"/>
    <property type="match status" value="1"/>
</dbReference>
<feature type="binding site" evidence="15">
    <location>
        <position position="725"/>
    </location>
    <ligand>
        <name>substrate</name>
    </ligand>
</feature>
<feature type="binding site" evidence="15">
    <location>
        <begin position="353"/>
        <end position="356"/>
    </location>
    <ligand>
        <name>GTP</name>
        <dbReference type="ChEBI" id="CHEBI:37565"/>
    </ligand>
</feature>
<protein>
    <recommendedName>
        <fullName evidence="15">Fused isobutyryl-CoA mutase</fullName>
    </recommendedName>
    <domain>
        <recommendedName>
            <fullName evidence="15">Isobutyryl-CoA mutase</fullName>
            <shortName evidence="15">ICM</shortName>
            <ecNumber evidence="15">5.4.99.13</ecNumber>
        </recommendedName>
    </domain>
    <domain>
        <recommendedName>
            <fullName evidence="15">P-loop GTPase</fullName>
            <ecNumber evidence="15">3.6.5.-</ecNumber>
        </recommendedName>
        <alternativeName>
            <fullName evidence="15">G-protein chaperone</fullName>
        </alternativeName>
    </domain>
</protein>
<comment type="catalytic activity">
    <reaction evidence="15">
        <text>GTP + H2O = GDP + phosphate + H(+)</text>
        <dbReference type="Rhea" id="RHEA:19669"/>
        <dbReference type="ChEBI" id="CHEBI:15377"/>
        <dbReference type="ChEBI" id="CHEBI:15378"/>
        <dbReference type="ChEBI" id="CHEBI:37565"/>
        <dbReference type="ChEBI" id="CHEBI:43474"/>
        <dbReference type="ChEBI" id="CHEBI:58189"/>
    </reaction>
</comment>
<evidence type="ECO:0000259" key="16">
    <source>
        <dbReference type="PROSITE" id="PS51332"/>
    </source>
</evidence>
<feature type="binding site" evidence="15">
    <location>
        <position position="307"/>
    </location>
    <ligand>
        <name>Mg(2+)</name>
        <dbReference type="ChEBI" id="CHEBI:18420"/>
        <label>2</label>
    </ligand>
</feature>
<feature type="binding site" evidence="15">
    <location>
        <position position="261"/>
    </location>
    <ligand>
        <name>GTP</name>
        <dbReference type="ChEBI" id="CHEBI:37565"/>
    </ligand>
</feature>
<dbReference type="EC" id="5.4.99.13" evidence="15"/>
<feature type="binding site" evidence="15">
    <location>
        <position position="970"/>
    </location>
    <ligand>
        <name>GTP</name>
        <dbReference type="ChEBI" id="CHEBI:37565"/>
    </ligand>
</feature>
<evidence type="ECO:0000256" key="11">
    <source>
        <dbReference type="ARBA" id="ARBA00023268"/>
    </source>
</evidence>
<evidence type="ECO:0000256" key="1">
    <source>
        <dbReference type="ARBA" id="ARBA00001922"/>
    </source>
</evidence>
<keyword evidence="18" id="KW-1185">Reference proteome</keyword>
<feature type="binding site" evidence="15">
    <location>
        <position position="258"/>
    </location>
    <ligand>
        <name>Mg(2+)</name>
        <dbReference type="ChEBI" id="CHEBI:18420"/>
        <label>1</label>
        <note>catalytic</note>
    </ligand>
</feature>
<evidence type="ECO:0000256" key="15">
    <source>
        <dbReference type="HAMAP-Rule" id="MF_02050"/>
    </source>
</evidence>
<evidence type="ECO:0000256" key="8">
    <source>
        <dbReference type="ARBA" id="ARBA00023134"/>
    </source>
</evidence>
<dbReference type="CDD" id="cd03678">
    <property type="entry name" value="MM_CoA_mutase_1"/>
    <property type="match status" value="1"/>
</dbReference>
<sequence length="1089" mass="120532">MTDLSVAKKLTPYKPRNKVRFVTAASLFDGHDASINIMRRILQGTGAEVIHLGHNRSVGEIVNAALQEDVQGIAITSYQGGHVEFFKYMIDLLKANGGENIKVFGGGGGVIVPSEIKELHDYGVTRIYSPEDGATIGLQGMINDVVQKSDFDLTGEAPKSAAEVLKQLAAGNRRSLARLITALENGACSDDIKQALKDAAAKVKVPTLGITGTGGAGKSSLTDELVRRFRLDQEDKLKIAIVSIDPSRKRTGGALLGDRIRMNAIEHENIFMRSLATRDTGSEVSAALPEVIAACRLTGFDLVVVETSGIGQGDAAIVPYVDLSLYVMTPEFGAASQLEKIDMLDFADFVAINKFDRKGAEDALRDVRKQYQRNRELFSQNTDEMPVFGTMAARFNDDGVTALYQAIFPQLLDKGLKANKAGKLPKVTVKASSKGRAIVPAERTRYLAEIADTLRDYHKHVQQQARVARERQSLKTAKALFEQCGKDIGSFDEMIDWKDGELTPAARKLLEQWPTEKALYAADEYVVKIRDKEIRTKLTSESLSGSKIRKVALPSFEDEGETLRFLMKENVPGSFPYTAGVFAFKREGEDPTRMFAGEGDAFRTNRRFKKVSEGMPAHRLSTAFDSVTLYGCDPDLRPDIYGKIGNSGVSIATLEDMKVLYDGFDLCAPSTSVSMTINGPAPIILAFFFNTAIDQQVAKFKADNGREPTEDEYAKIRAWTLSTVRGTVQADILKEDQGQNTCIFSTEFALKMMGDIQEYFVHHKVQNFYSVSISGYHIAEAGANPISQLAFTLANGFTYVESYLARGMHIDDFAPNLSFFFSNGMDPEYTVIGRVARRIWAVAMKNKYGANERSQKLKYHVQTSGRSLHAQEMDFNDIRTTLQALIAIYDNCNSLHTNAYDEAITTPTEESVRRAMAIQLIINREWGLAKNENPNQGSFIVDELTDLVEEAVLKEFEAIASRGGVLGAMETGYQRGKIQEESLYYEHKKHDGSYPIIGVNTFLNPKGQAQQEIELARSTEEEKQSQLKRLADFHARNKAAAPKWQARLQQTVIDNGNVFEVLVDAVRYCSLGQITGALYQVGGQYRRSM</sequence>
<feature type="binding site" evidence="15">
    <location>
        <position position="619"/>
    </location>
    <ligand>
        <name>substrate</name>
    </ligand>
</feature>
<keyword evidence="7 15" id="KW-0460">Magnesium</keyword>
<feature type="binding site" evidence="15">
    <location>
        <position position="306"/>
    </location>
    <ligand>
        <name>Mg(2+)</name>
        <dbReference type="ChEBI" id="CHEBI:18420"/>
        <label>1</label>
        <note>catalytic</note>
    </ligand>
</feature>
<feature type="binding site" evidence="15">
    <location>
        <position position="853"/>
    </location>
    <ligand>
        <name>substrate</name>
    </ligand>
</feature>
<dbReference type="FunFam" id="3.40.50.300:FF:001512">
    <property type="entry name" value="Fused isobutyryl-CoA mutase"/>
    <property type="match status" value="1"/>
</dbReference>
<comment type="catalytic activity">
    <reaction evidence="13 15">
        <text>2-methylpropanoyl-CoA = butanoyl-CoA</text>
        <dbReference type="Rhea" id="RHEA:13141"/>
        <dbReference type="ChEBI" id="CHEBI:57338"/>
        <dbReference type="ChEBI" id="CHEBI:57371"/>
        <dbReference type="EC" id="5.4.99.13"/>
    </reaction>
</comment>
<evidence type="ECO:0000256" key="14">
    <source>
        <dbReference type="ARBA" id="ARBA00061670"/>
    </source>
</evidence>
<dbReference type="FunFam" id="3.40.50.280:FF:000005">
    <property type="entry name" value="Fused isobutyryl-CoA mutase"/>
    <property type="match status" value="1"/>
</dbReference>
<feature type="binding site" evidence="15">
    <location>
        <begin position="215"/>
        <end position="220"/>
    </location>
    <ligand>
        <name>GTP</name>
        <dbReference type="ChEBI" id="CHEBI:37565"/>
    </ligand>
</feature>
<dbReference type="InterPro" id="IPR036724">
    <property type="entry name" value="Cobalamin-bd_sf"/>
</dbReference>
<comment type="domain">
    <text evidence="15">Is composed of four functional domains: the N-terminal 5'-deoxyadenosylcobalamin binding region that is homologous to the small subunit of ICM (IcmB), a middle P-loop GTPase domain (MeaI) that likely acts as a chaperone for ICM, a structured linker region involved in dimer formation, and a C-terminal part that is homologous to the large substrate-binding subunit of ICM (IcmA).</text>
</comment>
<dbReference type="Pfam" id="PF03308">
    <property type="entry name" value="MeaB"/>
    <property type="match status" value="1"/>
</dbReference>
<dbReference type="SUPFAM" id="SSF52540">
    <property type="entry name" value="P-loop containing nucleoside triphosphate hydrolases"/>
    <property type="match status" value="1"/>
</dbReference>
<feature type="binding site" evidence="15">
    <location>
        <position position="584"/>
    </location>
    <ligand>
        <name>substrate</name>
    </ligand>
</feature>
<keyword evidence="4 15" id="KW-0479">Metal-binding</keyword>
<organism evidence="17 18">
    <name type="scientific">Pseudothauera lacus</name>
    <dbReference type="NCBI Taxonomy" id="2136175"/>
    <lineage>
        <taxon>Bacteria</taxon>
        <taxon>Pseudomonadati</taxon>
        <taxon>Pseudomonadota</taxon>
        <taxon>Betaproteobacteria</taxon>
        <taxon>Rhodocyclales</taxon>
        <taxon>Zoogloeaceae</taxon>
        <taxon>Pseudothauera</taxon>
    </lineage>
</organism>
<dbReference type="EMBL" id="PZKC01000013">
    <property type="protein sequence ID" value="PTD95460.1"/>
    <property type="molecule type" value="Genomic_DNA"/>
</dbReference>
<feature type="binding site" evidence="15">
    <location>
        <position position="245"/>
    </location>
    <ligand>
        <name>Mg(2+)</name>
        <dbReference type="ChEBI" id="CHEBI:18420"/>
        <label>2</label>
    </ligand>
</feature>
<evidence type="ECO:0000256" key="12">
    <source>
        <dbReference type="ARBA" id="ARBA00023285"/>
    </source>
</evidence>
<dbReference type="GO" id="GO:0031419">
    <property type="term" value="F:cobalamin binding"/>
    <property type="evidence" value="ECO:0007669"/>
    <property type="project" value="UniProtKB-UniRule"/>
</dbReference>
<dbReference type="SUPFAM" id="SSF52242">
    <property type="entry name" value="Cobalamin (vitamin B12)-binding domain"/>
    <property type="match status" value="1"/>
</dbReference>
<comment type="cofactor">
    <cofactor evidence="1 15">
        <name>adenosylcob(III)alamin</name>
        <dbReference type="ChEBI" id="CHEBI:18408"/>
    </cofactor>
</comment>
<evidence type="ECO:0000256" key="9">
    <source>
        <dbReference type="ARBA" id="ARBA00023186"/>
    </source>
</evidence>
<evidence type="ECO:0000256" key="13">
    <source>
        <dbReference type="ARBA" id="ARBA00050252"/>
    </source>
</evidence>
<dbReference type="OrthoDB" id="9762378at2"/>
<comment type="caution">
    <text evidence="17">The sequence shown here is derived from an EMBL/GenBank/DDBJ whole genome shotgun (WGS) entry which is preliminary data.</text>
</comment>
<feature type="binding site" evidence="15">
    <location>
        <position position="219"/>
    </location>
    <ligand>
        <name>Mg(2+)</name>
        <dbReference type="ChEBI" id="CHEBI:18420"/>
        <label>1</label>
        <note>catalytic</note>
    </ligand>
</feature>
<feature type="binding site" description="axial binding residue" evidence="15">
    <location>
        <position position="31"/>
    </location>
    <ligand>
        <name>adenosylcob(III)alamin</name>
        <dbReference type="ChEBI" id="CHEBI:18408"/>
    </ligand>
    <ligandPart>
        <name>Co</name>
        <dbReference type="ChEBI" id="CHEBI:27638"/>
    </ligandPart>
</feature>
<dbReference type="Pfam" id="PF01642">
    <property type="entry name" value="MM_CoA_mutase"/>
    <property type="match status" value="2"/>
</dbReference>
<keyword evidence="11 15" id="KW-0511">Multifunctional enzyme</keyword>
<dbReference type="InterPro" id="IPR027417">
    <property type="entry name" value="P-loop_NTPase"/>
</dbReference>
<feature type="domain" description="B12-binding" evidence="16">
    <location>
        <begin position="18"/>
        <end position="156"/>
    </location>
</feature>
<dbReference type="InterPro" id="IPR006158">
    <property type="entry name" value="Cobalamin-bd"/>
</dbReference>
<keyword evidence="3 15" id="KW-0846">Cobalamin</keyword>
<evidence type="ECO:0000313" key="18">
    <source>
        <dbReference type="Proteomes" id="UP000241193"/>
    </source>
</evidence>
<keyword evidence="8 15" id="KW-0342">GTP-binding</keyword>
<dbReference type="RefSeq" id="WP_107494475.1">
    <property type="nucleotide sequence ID" value="NZ_PZKC01000013.1"/>
</dbReference>
<dbReference type="AlphaFoldDB" id="A0A2T4ICG9"/>
<dbReference type="InterPro" id="IPR006099">
    <property type="entry name" value="MeMalonylCoA_mutase_a/b_cat"/>
</dbReference>
<dbReference type="InterPro" id="IPR033669">
    <property type="entry name" value="IcmF"/>
</dbReference>
<dbReference type="InterPro" id="IPR016176">
    <property type="entry name" value="Cbl-dep_enz_cat"/>
</dbReference>
<dbReference type="NCBIfam" id="NF045497">
    <property type="entry name" value="IsobCoAmut_IcmF"/>
    <property type="match status" value="1"/>
</dbReference>
<feature type="binding site" evidence="15">
    <location>
        <position position="858"/>
    </location>
    <ligand>
        <name>substrate</name>
    </ligand>
</feature>
<feature type="binding site" evidence="15">
    <location>
        <position position="258"/>
    </location>
    <ligand>
        <name>Mg(2+)</name>
        <dbReference type="ChEBI" id="CHEBI:18420"/>
        <label>2</label>
    </ligand>
</feature>